<dbReference type="Pfam" id="PF00137">
    <property type="entry name" value="ATP-synt_C"/>
    <property type="match status" value="1"/>
</dbReference>
<dbReference type="GO" id="GO:0045259">
    <property type="term" value="C:proton-transporting ATP synthase complex"/>
    <property type="evidence" value="ECO:0007669"/>
    <property type="project" value="UniProtKB-KW"/>
</dbReference>
<dbReference type="Gene3D" id="1.20.20.10">
    <property type="entry name" value="F1F0 ATP synthase subunit C"/>
    <property type="match status" value="1"/>
</dbReference>
<keyword evidence="9 11" id="KW-0446">Lipid-binding</keyword>
<dbReference type="InterPro" id="IPR002379">
    <property type="entry name" value="ATPase_proteolipid_c-like_dom"/>
</dbReference>
<comment type="function">
    <text evidence="11">Key component of the F(0) channel; it plays a direct role in translocation across the membrane. A homomeric c-ring of between 10-14 subunits forms the central stalk rotor element with the F(1) delta and epsilon subunits.</text>
</comment>
<dbReference type="SUPFAM" id="SSF81333">
    <property type="entry name" value="F1F0 ATP synthase subunit C"/>
    <property type="match status" value="1"/>
</dbReference>
<dbReference type="InterPro" id="IPR000454">
    <property type="entry name" value="ATP_synth_F0_csu"/>
</dbReference>
<sequence length="92" mass="9495">MLYLFGLVLASGFGIALAAVFGALGQARAVSSAMEGIARQPEAGSRIMTSLIIGLAFIESLVIYTLLLAFIISAKLPDTPKILEILRASGGG</sequence>
<comment type="function">
    <text evidence="11">F(1)F(0) ATP synthase produces ATP from ADP in the presence of a proton or sodium gradient. F-type ATPases consist of two structural domains, F(1) containing the extramembraneous catalytic core and F(0) containing the membrane proton channel, linked together by a central stalk and a peripheral stalk. During catalysis, ATP synthesis in the catalytic domain of F(1) is coupled via a rotary mechanism of the central stalk subunits to proton translocation.</text>
</comment>
<dbReference type="PATRIC" id="fig|1704032.3.peg.109"/>
<keyword evidence="10 11" id="KW-0472">Membrane</keyword>
<evidence type="ECO:0000256" key="6">
    <source>
        <dbReference type="ARBA" id="ARBA00022781"/>
    </source>
</evidence>
<keyword evidence="6 11" id="KW-0375">Hydrogen ion transport</keyword>
<evidence type="ECO:0000313" key="13">
    <source>
        <dbReference type="EMBL" id="KPJ64330.1"/>
    </source>
</evidence>
<comment type="caution">
    <text evidence="13">The sequence shown here is derived from an EMBL/GenBank/DDBJ whole genome shotgun (WGS) entry which is preliminary data.</text>
</comment>
<proteinExistence type="inferred from homology"/>
<evidence type="ECO:0000256" key="2">
    <source>
        <dbReference type="ARBA" id="ARBA00006704"/>
    </source>
</evidence>
<comment type="subcellular location">
    <subcellularLocation>
        <location evidence="11">Cell membrane</location>
        <topology evidence="11">Multi-pass membrane protein</topology>
    </subcellularLocation>
    <subcellularLocation>
        <location evidence="1">Membrane</location>
        <topology evidence="1">Multi-pass membrane protein</topology>
    </subcellularLocation>
</comment>
<keyword evidence="5 11" id="KW-0812">Transmembrane</keyword>
<dbReference type="InterPro" id="IPR020537">
    <property type="entry name" value="ATP_synth_F0_csu_DDCD_BS"/>
</dbReference>
<evidence type="ECO:0000256" key="9">
    <source>
        <dbReference type="ARBA" id="ARBA00023121"/>
    </source>
</evidence>
<evidence type="ECO:0000256" key="1">
    <source>
        <dbReference type="ARBA" id="ARBA00004141"/>
    </source>
</evidence>
<feature type="domain" description="V-ATPase proteolipid subunit C-like" evidence="12">
    <location>
        <begin position="9"/>
        <end position="72"/>
    </location>
</feature>
<dbReference type="PRINTS" id="PR00124">
    <property type="entry name" value="ATPASEC"/>
</dbReference>
<dbReference type="HAMAP" id="MF_01396">
    <property type="entry name" value="ATP_synth_c_bact"/>
    <property type="match status" value="1"/>
</dbReference>
<keyword evidence="11" id="KW-0066">ATP synthesis</keyword>
<evidence type="ECO:0000259" key="12">
    <source>
        <dbReference type="Pfam" id="PF00137"/>
    </source>
</evidence>
<dbReference type="InterPro" id="IPR035921">
    <property type="entry name" value="F/V-ATP_Csub_sf"/>
</dbReference>
<organism evidence="13 14">
    <name type="scientific">candidate division KD3-62 bacterium DG_56</name>
    <dbReference type="NCBI Taxonomy" id="1704032"/>
    <lineage>
        <taxon>Bacteria</taxon>
        <taxon>candidate division KD3-62</taxon>
    </lineage>
</organism>
<comment type="caution">
    <text evidence="11">Lacks conserved residue(s) required for the propagation of feature annotation.</text>
</comment>
<keyword evidence="3 11" id="KW-0813">Transport</keyword>
<evidence type="ECO:0000256" key="11">
    <source>
        <dbReference type="HAMAP-Rule" id="MF_01396"/>
    </source>
</evidence>
<evidence type="ECO:0000313" key="14">
    <source>
        <dbReference type="Proteomes" id="UP000052020"/>
    </source>
</evidence>
<feature type="site" description="Reversibly protonated during proton transport" evidence="11">
    <location>
        <position position="59"/>
    </location>
</feature>
<dbReference type="AlphaFoldDB" id="A0A0S7XPJ9"/>
<evidence type="ECO:0000256" key="3">
    <source>
        <dbReference type="ARBA" id="ARBA00022448"/>
    </source>
</evidence>
<dbReference type="GO" id="GO:0005886">
    <property type="term" value="C:plasma membrane"/>
    <property type="evidence" value="ECO:0007669"/>
    <property type="project" value="UniProtKB-SubCell"/>
</dbReference>
<gene>
    <name evidence="11" type="primary">atpE</name>
    <name evidence="13" type="ORF">AMK68_01850</name>
</gene>
<comment type="similarity">
    <text evidence="2 11">Belongs to the ATPase C chain family.</text>
</comment>
<dbReference type="PROSITE" id="PS00605">
    <property type="entry name" value="ATPASE_C"/>
    <property type="match status" value="1"/>
</dbReference>
<dbReference type="GO" id="GO:0033177">
    <property type="term" value="C:proton-transporting two-sector ATPase complex, proton-transporting domain"/>
    <property type="evidence" value="ECO:0007669"/>
    <property type="project" value="InterPro"/>
</dbReference>
<evidence type="ECO:0000256" key="8">
    <source>
        <dbReference type="ARBA" id="ARBA00023065"/>
    </source>
</evidence>
<keyword evidence="7 11" id="KW-1133">Transmembrane helix</keyword>
<evidence type="ECO:0000256" key="5">
    <source>
        <dbReference type="ARBA" id="ARBA00022692"/>
    </source>
</evidence>
<feature type="transmembrane region" description="Helical" evidence="11">
    <location>
        <begin position="51"/>
        <end position="72"/>
    </location>
</feature>
<accession>A0A0S7XPJ9</accession>
<evidence type="ECO:0000256" key="4">
    <source>
        <dbReference type="ARBA" id="ARBA00022547"/>
    </source>
</evidence>
<dbReference type="GO" id="GO:0046933">
    <property type="term" value="F:proton-transporting ATP synthase activity, rotational mechanism"/>
    <property type="evidence" value="ECO:0007669"/>
    <property type="project" value="UniProtKB-UniRule"/>
</dbReference>
<dbReference type="CDD" id="cd18121">
    <property type="entry name" value="ATP-synt_Fo_c"/>
    <property type="match status" value="1"/>
</dbReference>
<dbReference type="EMBL" id="LIZY01000031">
    <property type="protein sequence ID" value="KPJ64330.1"/>
    <property type="molecule type" value="Genomic_DNA"/>
</dbReference>
<protein>
    <recommendedName>
        <fullName evidence="11">ATP synthase subunit c</fullName>
    </recommendedName>
    <alternativeName>
        <fullName evidence="11">ATP synthase F(0) sector subunit c</fullName>
    </alternativeName>
    <alternativeName>
        <fullName evidence="11">F-type ATPase subunit c</fullName>
        <shortName evidence="11">F-ATPase subunit c</shortName>
    </alternativeName>
    <alternativeName>
        <fullName evidence="11">Lipid-binding protein</fullName>
    </alternativeName>
</protein>
<name>A0A0S7XPJ9_9BACT</name>
<reference evidence="13 14" key="1">
    <citation type="journal article" date="2015" name="Microbiome">
        <title>Genomic resolution of linkages in carbon, nitrogen, and sulfur cycling among widespread estuary sediment bacteria.</title>
        <authorList>
            <person name="Baker B.J."/>
            <person name="Lazar C.S."/>
            <person name="Teske A.P."/>
            <person name="Dick G.J."/>
        </authorList>
    </citation>
    <scope>NUCLEOTIDE SEQUENCE [LARGE SCALE GENOMIC DNA]</scope>
    <source>
        <strain evidence="13">DG_56</strain>
    </source>
</reference>
<dbReference type="GO" id="GO:0008289">
    <property type="term" value="F:lipid binding"/>
    <property type="evidence" value="ECO:0007669"/>
    <property type="project" value="UniProtKB-KW"/>
</dbReference>
<dbReference type="Proteomes" id="UP000052020">
    <property type="component" value="Unassembled WGS sequence"/>
</dbReference>
<keyword evidence="11" id="KW-1003">Cell membrane</keyword>
<dbReference type="InterPro" id="IPR038662">
    <property type="entry name" value="ATP_synth_F0_csu_sf"/>
</dbReference>
<keyword evidence="4 11" id="KW-0138">CF(0)</keyword>
<evidence type="ECO:0000256" key="7">
    <source>
        <dbReference type="ARBA" id="ARBA00022989"/>
    </source>
</evidence>
<keyword evidence="8 11" id="KW-0406">Ion transport</keyword>
<evidence type="ECO:0000256" key="10">
    <source>
        <dbReference type="ARBA" id="ARBA00023136"/>
    </source>
</evidence>